<feature type="transmembrane region" description="Helical" evidence="2">
    <location>
        <begin position="376"/>
        <end position="396"/>
    </location>
</feature>
<dbReference type="PANTHER" id="PTHR39157:SF1">
    <property type="entry name" value="DOXX FAMILY PROTEIN"/>
    <property type="match status" value="1"/>
</dbReference>
<dbReference type="Proteomes" id="UP000230407">
    <property type="component" value="Unassembled WGS sequence"/>
</dbReference>
<keyword evidence="2" id="KW-1133">Transmembrane helix</keyword>
<feature type="region of interest" description="Disordered" evidence="1">
    <location>
        <begin position="193"/>
        <end position="282"/>
    </location>
</feature>
<feature type="region of interest" description="Disordered" evidence="1">
    <location>
        <begin position="131"/>
        <end position="179"/>
    </location>
</feature>
<feature type="region of interest" description="Disordered" evidence="1">
    <location>
        <begin position="483"/>
        <end position="632"/>
    </location>
</feature>
<feature type="transmembrane region" description="Helical" evidence="2">
    <location>
        <begin position="454"/>
        <end position="475"/>
    </location>
</feature>
<keyword evidence="4" id="KW-1185">Reference proteome</keyword>
<feature type="compositionally biased region" description="Basic and acidic residues" evidence="1">
    <location>
        <begin position="227"/>
        <end position="246"/>
    </location>
</feature>
<evidence type="ECO:0000256" key="2">
    <source>
        <dbReference type="SAM" id="Phobius"/>
    </source>
</evidence>
<evidence type="ECO:0000313" key="4">
    <source>
        <dbReference type="Proteomes" id="UP000230407"/>
    </source>
</evidence>
<accession>A0A2M8LZT0</accession>
<protein>
    <recommendedName>
        <fullName evidence="5">DoxX family protein</fullName>
    </recommendedName>
</protein>
<feature type="transmembrane region" description="Helical" evidence="2">
    <location>
        <begin position="408"/>
        <end position="424"/>
    </location>
</feature>
<gene>
    <name evidence="3" type="ORF">CUT44_12210</name>
</gene>
<dbReference type="EMBL" id="PGGW01000040">
    <property type="protein sequence ID" value="PJE97440.1"/>
    <property type="molecule type" value="Genomic_DNA"/>
</dbReference>
<feature type="transmembrane region" description="Helical" evidence="2">
    <location>
        <begin position="347"/>
        <end position="369"/>
    </location>
</feature>
<dbReference type="RefSeq" id="WP_100201981.1">
    <property type="nucleotide sequence ID" value="NZ_PGGW01000040.1"/>
</dbReference>
<keyword evidence="2" id="KW-0472">Membrane</keyword>
<feature type="compositionally biased region" description="Acidic residues" evidence="1">
    <location>
        <begin position="613"/>
        <end position="622"/>
    </location>
</feature>
<proteinExistence type="predicted"/>
<reference evidence="3 4" key="1">
    <citation type="submission" date="2017-11" db="EMBL/GenBank/DDBJ databases">
        <title>Streptomyces carmine sp. nov., a novel actinomycete isolated from Sophora alopecuroides in Xinjiang, China.</title>
        <authorList>
            <person name="Wang Y."/>
            <person name="Luo X."/>
            <person name="Wan C."/>
            <person name="Zhang L."/>
        </authorList>
    </citation>
    <scope>NUCLEOTIDE SEQUENCE [LARGE SCALE GENOMIC DNA]</scope>
    <source>
        <strain evidence="3 4">TRM SA0054</strain>
    </source>
</reference>
<dbReference type="PANTHER" id="PTHR39157">
    <property type="entry name" value="INTEGRAL MEMBRANE PROTEIN-RELATED"/>
    <property type="match status" value="1"/>
</dbReference>
<feature type="region of interest" description="Disordered" evidence="1">
    <location>
        <begin position="1"/>
        <end position="38"/>
    </location>
</feature>
<comment type="caution">
    <text evidence="3">The sequence shown here is derived from an EMBL/GenBank/DDBJ whole genome shotgun (WGS) entry which is preliminary data.</text>
</comment>
<feature type="compositionally biased region" description="Basic and acidic residues" evidence="1">
    <location>
        <begin position="537"/>
        <end position="546"/>
    </location>
</feature>
<evidence type="ECO:0000256" key="1">
    <source>
        <dbReference type="SAM" id="MobiDB-lite"/>
    </source>
</evidence>
<evidence type="ECO:0008006" key="5">
    <source>
        <dbReference type="Google" id="ProtNLM"/>
    </source>
</evidence>
<organism evidence="3 4">
    <name type="scientific">Streptomyces carminius</name>
    <dbReference type="NCBI Taxonomy" id="2665496"/>
    <lineage>
        <taxon>Bacteria</taxon>
        <taxon>Bacillati</taxon>
        <taxon>Actinomycetota</taxon>
        <taxon>Actinomycetes</taxon>
        <taxon>Kitasatosporales</taxon>
        <taxon>Streptomycetaceae</taxon>
        <taxon>Streptomyces</taxon>
    </lineage>
</organism>
<feature type="compositionally biased region" description="Gly residues" evidence="1">
    <location>
        <begin position="600"/>
        <end position="611"/>
    </location>
</feature>
<name>A0A2M8LZT0_9ACTN</name>
<feature type="compositionally biased region" description="Basic and acidic residues" evidence="1">
    <location>
        <begin position="1"/>
        <end position="11"/>
    </location>
</feature>
<keyword evidence="2" id="KW-0812">Transmembrane</keyword>
<sequence>MSVDTRTHREPGPSGSSSKRAPGKPPGRAPGGKQRGFVEDEPVLTMVRVPSDPAQVTVNHASFRVEFASPPPYGRLVTTGAGELTGLAGVRGATRVRRAAAGRPARRRAPVVWSGRTEPGDVRTARLLQALRRADGGTGGRAGGRADGGRGPGPAATRTLPRVPAQPGPAAQDGPSAAADVTQALPVVPAAPAVVPPQGARPRPPGRPLLDGLRPAEGAYDVPEDEPPYRLYRDDPYETHGLHGPDHPAAGDGTEQGNGADGTEPEDGADAHRRGAARHGYQPGRRTNLGAVLLPLRILLGLVCVQDGVGRLCDPRHLAAGGPGSLADWLRAMRPWAVAEPLHGLVLAHPVGAGLVAAFLQIIVGVLTLMGLWQRVAAGLGVLLSVAAIAVAGWRATPVYEAADILRLAAWSPLVIVGAPYYSLDSRLAGEAWRKLGPRVEPGEMRRRVLRRGAAVATVVLGLTLLVGSVLGSAVRSARVVTVPEPGGPLTNNQPGSPLPRDSGEYPGPSGPGRESRLPGGGPAGSAPPSPSGPESRSAEPGRTEDAGTGAGDAGRRTGTPGREQSGEASRQWPEPPPAVSEPQPRMDGGATGGSAEAVTGGGTGGGGGGEQQQDDGPEPEAEPGALGGLLG</sequence>
<dbReference type="AlphaFoldDB" id="A0A2M8LZT0"/>
<feature type="compositionally biased region" description="Low complexity" evidence="1">
    <location>
        <begin position="168"/>
        <end position="179"/>
    </location>
</feature>
<evidence type="ECO:0000313" key="3">
    <source>
        <dbReference type="EMBL" id="PJE97440.1"/>
    </source>
</evidence>
<feature type="compositionally biased region" description="Gly residues" evidence="1">
    <location>
        <begin position="136"/>
        <end position="152"/>
    </location>
</feature>